<dbReference type="InterPro" id="IPR033907">
    <property type="entry name" value="Endolysin_autolysin"/>
</dbReference>
<evidence type="ECO:0000256" key="4">
    <source>
        <dbReference type="ARBA" id="ARBA00022801"/>
    </source>
</evidence>
<comment type="caution">
    <text evidence="9">The sequence shown here is derived from an EMBL/GenBank/DDBJ whole genome shotgun (WGS) entry which is preliminary data.</text>
</comment>
<evidence type="ECO:0000256" key="2">
    <source>
        <dbReference type="ARBA" id="ARBA00022529"/>
    </source>
</evidence>
<evidence type="ECO:0000313" key="10">
    <source>
        <dbReference type="Proteomes" id="UP001598130"/>
    </source>
</evidence>
<dbReference type="HAMAP" id="MF_04110">
    <property type="entry name" value="ENDOLYSIN_T4"/>
    <property type="match status" value="1"/>
</dbReference>
<dbReference type="InterPro" id="IPR023347">
    <property type="entry name" value="Lysozyme_dom_sf"/>
</dbReference>
<protein>
    <recommendedName>
        <fullName evidence="7">Lysozyme</fullName>
        <ecNumber evidence="7">3.2.1.17</ecNumber>
    </recommendedName>
</protein>
<evidence type="ECO:0000256" key="3">
    <source>
        <dbReference type="ARBA" id="ARBA00022638"/>
    </source>
</evidence>
<gene>
    <name evidence="9" type="ORF">OCL97_04540</name>
</gene>
<keyword evidence="10" id="KW-1185">Reference proteome</keyword>
<evidence type="ECO:0000313" key="9">
    <source>
        <dbReference type="EMBL" id="MFD3263234.1"/>
    </source>
</evidence>
<comment type="catalytic activity">
    <reaction evidence="1 7">
        <text>Hydrolysis of (1-&gt;4)-beta-linkages between N-acetylmuramic acid and N-acetyl-D-glucosamine residues in a peptidoglycan and between N-acetyl-D-glucosamine residues in chitodextrins.</text>
        <dbReference type="EC" id="3.2.1.17"/>
    </reaction>
</comment>
<keyword evidence="8" id="KW-0472">Membrane</keyword>
<dbReference type="InterPro" id="IPR002196">
    <property type="entry name" value="Glyco_hydro_24"/>
</dbReference>
<evidence type="ECO:0000256" key="8">
    <source>
        <dbReference type="SAM" id="Phobius"/>
    </source>
</evidence>
<dbReference type="EMBL" id="JAOTJD010000005">
    <property type="protein sequence ID" value="MFD3263234.1"/>
    <property type="molecule type" value="Genomic_DNA"/>
</dbReference>
<evidence type="ECO:0000256" key="7">
    <source>
        <dbReference type="RuleBase" id="RU003788"/>
    </source>
</evidence>
<dbReference type="InterPro" id="IPR051018">
    <property type="entry name" value="Bacteriophage_GH24"/>
</dbReference>
<dbReference type="InterPro" id="IPR023346">
    <property type="entry name" value="Lysozyme-like_dom_sf"/>
</dbReference>
<keyword evidence="6 7" id="KW-0326">Glycosidase</keyword>
<feature type="transmembrane region" description="Helical" evidence="8">
    <location>
        <begin position="249"/>
        <end position="270"/>
    </location>
</feature>
<keyword evidence="8" id="KW-1133">Transmembrane helix</keyword>
<dbReference type="Proteomes" id="UP001598130">
    <property type="component" value="Unassembled WGS sequence"/>
</dbReference>
<dbReference type="EC" id="3.2.1.17" evidence="7"/>
<accession>A0ABW6CK00</accession>
<dbReference type="Pfam" id="PF00959">
    <property type="entry name" value="Phage_lysozyme"/>
    <property type="match status" value="1"/>
</dbReference>
<organism evidence="9 10">
    <name type="scientific">Phenylobacterium ferrooxidans</name>
    <dbReference type="NCBI Taxonomy" id="2982689"/>
    <lineage>
        <taxon>Bacteria</taxon>
        <taxon>Pseudomonadati</taxon>
        <taxon>Pseudomonadota</taxon>
        <taxon>Alphaproteobacteria</taxon>
        <taxon>Caulobacterales</taxon>
        <taxon>Caulobacteraceae</taxon>
        <taxon>Phenylobacterium</taxon>
    </lineage>
</organism>
<dbReference type="RefSeq" id="WP_377368011.1">
    <property type="nucleotide sequence ID" value="NZ_JAOTJD010000005.1"/>
</dbReference>
<dbReference type="Gene3D" id="1.10.530.40">
    <property type="match status" value="1"/>
</dbReference>
<keyword evidence="3 7" id="KW-0081">Bacteriolytic enzyme</keyword>
<comment type="similarity">
    <text evidence="7">Belongs to the glycosyl hydrolase 24 family.</text>
</comment>
<evidence type="ECO:0000256" key="5">
    <source>
        <dbReference type="ARBA" id="ARBA00023200"/>
    </source>
</evidence>
<dbReference type="PANTHER" id="PTHR38107:SF3">
    <property type="entry name" value="LYSOZYME RRRD-RELATED"/>
    <property type="match status" value="1"/>
</dbReference>
<name>A0ABW6CK00_9CAUL</name>
<reference evidence="9 10" key="1">
    <citation type="submission" date="2022-09" db="EMBL/GenBank/DDBJ databases">
        <title>New species of Phenylobacterium.</title>
        <authorList>
            <person name="Mieszkin S."/>
        </authorList>
    </citation>
    <scope>NUCLEOTIDE SEQUENCE [LARGE SCALE GENOMIC DNA]</scope>
    <source>
        <strain evidence="9 10">HK31-G</strain>
    </source>
</reference>
<dbReference type="PANTHER" id="PTHR38107">
    <property type="match status" value="1"/>
</dbReference>
<keyword evidence="2 7" id="KW-0929">Antimicrobial</keyword>
<evidence type="ECO:0000256" key="6">
    <source>
        <dbReference type="ARBA" id="ARBA00023295"/>
    </source>
</evidence>
<keyword evidence="8" id="KW-0812">Transmembrane</keyword>
<keyword evidence="5" id="KW-1035">Host cytoplasm</keyword>
<evidence type="ECO:0000256" key="1">
    <source>
        <dbReference type="ARBA" id="ARBA00000632"/>
    </source>
</evidence>
<sequence length="277" mass="29644">MIRPIPAFLGEFLKKAEGVKTRAYQDSKGIWTIGVGHTGPEVHRGLVIPMSKVDAYLADDIEVAAGRLERRIGAAAVLSLSEHQYAALLSFVFNLGAKPNWTLWRLLKAGKIQGDAIPDQMMRFDKAEIDGVLVALPGLRYRRMAEAALWRTPDAPGAAALKIVPSEVLEIIKIAPANPLPSSQVRAMETPPTPPVGSPLVKSRAFMSGVTAALLGAPAMLKEIGDGFLKPVMDAISPFSDRSPAVEHLVGTLATAAAVLVAVSVAFQIYNSHRARN</sequence>
<keyword evidence="4 7" id="KW-0378">Hydrolase</keyword>
<dbReference type="InterPro" id="IPR034690">
    <property type="entry name" value="Endolysin_T4_type"/>
</dbReference>
<dbReference type="CDD" id="cd00737">
    <property type="entry name" value="lyz_endolysin_autolysin"/>
    <property type="match status" value="1"/>
</dbReference>
<proteinExistence type="inferred from homology"/>
<dbReference type="SUPFAM" id="SSF53955">
    <property type="entry name" value="Lysozyme-like"/>
    <property type="match status" value="1"/>
</dbReference>